<reference evidence="3 4" key="1">
    <citation type="submission" date="2024-10" db="EMBL/GenBank/DDBJ databases">
        <title>Updated reference genomes for cyclostephanoid diatoms.</title>
        <authorList>
            <person name="Roberts W.R."/>
            <person name="Alverson A.J."/>
        </authorList>
    </citation>
    <scope>NUCLEOTIDE SEQUENCE [LARGE SCALE GENOMIC DNA]</scope>
    <source>
        <strain evidence="3 4">AJA232-27</strain>
    </source>
</reference>
<gene>
    <name evidence="3" type="ORF">ACHAWU_005728</name>
</gene>
<dbReference type="Pfam" id="PF01167">
    <property type="entry name" value="Tub"/>
    <property type="match status" value="1"/>
</dbReference>
<proteinExistence type="inferred from homology"/>
<dbReference type="PANTHER" id="PTHR16517">
    <property type="entry name" value="TUBBY-RELATED"/>
    <property type="match status" value="1"/>
</dbReference>
<dbReference type="SUPFAM" id="SSF54518">
    <property type="entry name" value="Tubby C-terminal domain-like"/>
    <property type="match status" value="1"/>
</dbReference>
<dbReference type="EMBL" id="JALLBG020000087">
    <property type="protein sequence ID" value="KAL3766336.1"/>
    <property type="molecule type" value="Genomic_DNA"/>
</dbReference>
<dbReference type="AlphaFoldDB" id="A0ABD3MQP5"/>
<evidence type="ECO:0000256" key="1">
    <source>
        <dbReference type="ARBA" id="ARBA00007129"/>
    </source>
</evidence>
<dbReference type="InterPro" id="IPR000007">
    <property type="entry name" value="Tubby_C"/>
</dbReference>
<organism evidence="3 4">
    <name type="scientific">Discostella pseudostelligera</name>
    <dbReference type="NCBI Taxonomy" id="259834"/>
    <lineage>
        <taxon>Eukaryota</taxon>
        <taxon>Sar</taxon>
        <taxon>Stramenopiles</taxon>
        <taxon>Ochrophyta</taxon>
        <taxon>Bacillariophyta</taxon>
        <taxon>Coscinodiscophyceae</taxon>
        <taxon>Thalassiosirophycidae</taxon>
        <taxon>Stephanodiscales</taxon>
        <taxon>Stephanodiscaceae</taxon>
        <taxon>Discostella</taxon>
    </lineage>
</organism>
<keyword evidence="4" id="KW-1185">Reference proteome</keyword>
<protein>
    <recommendedName>
        <fullName evidence="2">Tubby C-terminal domain-containing protein</fullName>
    </recommendedName>
</protein>
<dbReference type="Gene3D" id="3.20.90.10">
    <property type="entry name" value="Tubby Protein, Chain A"/>
    <property type="match status" value="1"/>
</dbReference>
<evidence type="ECO:0000313" key="3">
    <source>
        <dbReference type="EMBL" id="KAL3766336.1"/>
    </source>
</evidence>
<evidence type="ECO:0000313" key="4">
    <source>
        <dbReference type="Proteomes" id="UP001530293"/>
    </source>
</evidence>
<comment type="caution">
    <text evidence="3">The sequence shown here is derived from an EMBL/GenBank/DDBJ whole genome shotgun (WGS) entry which is preliminary data.</text>
</comment>
<feature type="domain" description="Tubby C-terminal" evidence="2">
    <location>
        <begin position="67"/>
        <end position="300"/>
    </location>
</feature>
<evidence type="ECO:0000259" key="2">
    <source>
        <dbReference type="Pfam" id="PF01167"/>
    </source>
</evidence>
<dbReference type="PANTHER" id="PTHR16517:SF7">
    <property type="entry name" value="PROTEIN KING TUBBY"/>
    <property type="match status" value="1"/>
</dbReference>
<dbReference type="Proteomes" id="UP001530293">
    <property type="component" value="Unassembled WGS sequence"/>
</dbReference>
<dbReference type="PRINTS" id="PR01573">
    <property type="entry name" value="SUPERTUBBY"/>
</dbReference>
<name>A0ABD3MQP5_9STRA</name>
<dbReference type="InterPro" id="IPR025659">
    <property type="entry name" value="Tubby-like_C"/>
</dbReference>
<comment type="similarity">
    <text evidence="1">Belongs to the TUB family.</text>
</comment>
<sequence>MGSITRIGHPSFRPGSDEKALVPSAPKLFDIPTKSNYHTSTGFGKPFYQRIVVKALPSHTPLLLLRAVHCCVTRVGDNVYHLTFQVENADSVSAIAKKIKSSRTSTYHLFDALRGGANAKLTKKAGHYIGKLRRDKGQPVGCYTLYNSSREKEQVATYVYDVPGLMKQVTEGQPPRRMQVIIPKGASLCDEEEQPLRDSGKVGRGTHRNNQLMELLHNGTWKQHRYMTVQTRAPKYHEGQYRLNFSGRVLTPSVKNMQLETDQSECLLQFGKVGENKFHLDFKAPFTAFSAFGAALCQFDL</sequence>
<accession>A0ABD3MQP5</accession>